<accession>A0A1I1FLW3</accession>
<dbReference type="RefSeq" id="WP_244518689.1">
    <property type="nucleotide sequence ID" value="NZ_FOLL01000003.1"/>
</dbReference>
<dbReference type="PROSITE" id="PS51257">
    <property type="entry name" value="PROKAR_LIPOPROTEIN"/>
    <property type="match status" value="1"/>
</dbReference>
<evidence type="ECO:0000259" key="1">
    <source>
        <dbReference type="Pfam" id="PF00188"/>
    </source>
</evidence>
<evidence type="ECO:0000313" key="2">
    <source>
        <dbReference type="EMBL" id="SFC00324.1"/>
    </source>
</evidence>
<dbReference type="AlphaFoldDB" id="A0A1I1FLW3"/>
<keyword evidence="3" id="KW-1185">Reference proteome</keyword>
<dbReference type="EMBL" id="FOLL01000003">
    <property type="protein sequence ID" value="SFC00324.1"/>
    <property type="molecule type" value="Genomic_DNA"/>
</dbReference>
<dbReference type="Pfam" id="PF00188">
    <property type="entry name" value="CAP"/>
    <property type="match status" value="1"/>
</dbReference>
<gene>
    <name evidence="2" type="ORF">SAMN05421747_10343</name>
</gene>
<reference evidence="2 3" key="1">
    <citation type="submission" date="2016-10" db="EMBL/GenBank/DDBJ databases">
        <authorList>
            <person name="de Groot N.N."/>
        </authorList>
    </citation>
    <scope>NUCLEOTIDE SEQUENCE [LARGE SCALE GENOMIC DNA]</scope>
    <source>
        <strain evidence="2 3">DSM 22900</strain>
    </source>
</reference>
<sequence>MANTPMKLFLFFTAFTFFSCFSVRNDSVVRPRVDRSEAKTAFALLNDIRQRPEAFQHELGLTSLNGISRTPLRWNSTLAKVAEARALDMAQREYFDHTDPDGFGPNYHINQAGYTLNPDWLKHKETNNFESIGANHPTAVDGIKALIAGKNSPGFRHRAHLLGMDEWNASLNDVGIGFVRAPSGSPYQSYICVIIAKHDW</sequence>
<evidence type="ECO:0000313" key="3">
    <source>
        <dbReference type="Proteomes" id="UP000199577"/>
    </source>
</evidence>
<feature type="domain" description="SCP" evidence="1">
    <location>
        <begin position="69"/>
        <end position="186"/>
    </location>
</feature>
<dbReference type="CDD" id="cd05379">
    <property type="entry name" value="CAP_bacterial"/>
    <property type="match status" value="1"/>
</dbReference>
<name>A0A1I1FLW3_9SPHI</name>
<dbReference type="InterPro" id="IPR035940">
    <property type="entry name" value="CAP_sf"/>
</dbReference>
<dbReference type="STRING" id="623281.SAMN05421747_10343"/>
<dbReference type="SUPFAM" id="SSF55797">
    <property type="entry name" value="PR-1-like"/>
    <property type="match status" value="1"/>
</dbReference>
<dbReference type="Proteomes" id="UP000199577">
    <property type="component" value="Unassembled WGS sequence"/>
</dbReference>
<dbReference type="PANTHER" id="PTHR31157">
    <property type="entry name" value="SCP DOMAIN-CONTAINING PROTEIN"/>
    <property type="match status" value="1"/>
</dbReference>
<organism evidence="2 3">
    <name type="scientific">Parapedobacter composti</name>
    <dbReference type="NCBI Taxonomy" id="623281"/>
    <lineage>
        <taxon>Bacteria</taxon>
        <taxon>Pseudomonadati</taxon>
        <taxon>Bacteroidota</taxon>
        <taxon>Sphingobacteriia</taxon>
        <taxon>Sphingobacteriales</taxon>
        <taxon>Sphingobacteriaceae</taxon>
        <taxon>Parapedobacter</taxon>
    </lineage>
</organism>
<protein>
    <submittedName>
        <fullName evidence="2">Cysteine-rich secretory protein family protein</fullName>
    </submittedName>
</protein>
<dbReference type="InterPro" id="IPR014044">
    <property type="entry name" value="CAP_dom"/>
</dbReference>
<proteinExistence type="predicted"/>
<dbReference type="PANTHER" id="PTHR31157:SF1">
    <property type="entry name" value="SCP DOMAIN-CONTAINING PROTEIN"/>
    <property type="match status" value="1"/>
</dbReference>
<dbReference type="Gene3D" id="3.40.33.10">
    <property type="entry name" value="CAP"/>
    <property type="match status" value="1"/>
</dbReference>